<name>A0A2R4XJT6_9BURK</name>
<dbReference type="EMBL" id="CP028901">
    <property type="protein sequence ID" value="AWB33969.1"/>
    <property type="molecule type" value="Genomic_DNA"/>
</dbReference>
<dbReference type="Proteomes" id="UP000244571">
    <property type="component" value="Chromosome"/>
</dbReference>
<evidence type="ECO:0008006" key="3">
    <source>
        <dbReference type="Google" id="ProtNLM"/>
    </source>
</evidence>
<protein>
    <recommendedName>
        <fullName evidence="3">DUF4145 domain-containing protein</fullName>
    </recommendedName>
</protein>
<organism evidence="1 2">
    <name type="scientific">Orrella marina</name>
    <dbReference type="NCBI Taxonomy" id="2163011"/>
    <lineage>
        <taxon>Bacteria</taxon>
        <taxon>Pseudomonadati</taxon>
        <taxon>Pseudomonadota</taxon>
        <taxon>Betaproteobacteria</taxon>
        <taxon>Burkholderiales</taxon>
        <taxon>Alcaligenaceae</taxon>
        <taxon>Orrella</taxon>
    </lineage>
</organism>
<evidence type="ECO:0000313" key="1">
    <source>
        <dbReference type="EMBL" id="AWB33969.1"/>
    </source>
</evidence>
<proteinExistence type="predicted"/>
<gene>
    <name evidence="1" type="ORF">DBV39_09880</name>
</gene>
<dbReference type="AlphaFoldDB" id="A0A2R4XJT6"/>
<dbReference type="OrthoDB" id="1435962at2"/>
<evidence type="ECO:0000313" key="2">
    <source>
        <dbReference type="Proteomes" id="UP000244571"/>
    </source>
</evidence>
<accession>A0A2R4XJT6</accession>
<reference evidence="1 2" key="1">
    <citation type="submission" date="2018-04" db="EMBL/GenBank/DDBJ databases">
        <title>Bordetella sp. HZ20 isolated from seawater.</title>
        <authorList>
            <person name="Sun C."/>
        </authorList>
    </citation>
    <scope>NUCLEOTIDE SEQUENCE [LARGE SCALE GENOMIC DNA]</scope>
    <source>
        <strain evidence="1 2">HZ20</strain>
    </source>
</reference>
<sequence length="137" mass="15451">MRYKSWLGFLVSIADEMQNGLLRKGEYILVASTFDDFLIHANDFHRVGKKTESSVLCSAVFEDAVRKLAEKVSVPQAGKSLGSVLDDLAEQGATTPVKSRRWKGYTAVRNKALHAQWDEFDLRDIEEMLTGTRPRDC</sequence>
<keyword evidence="2" id="KW-1185">Reference proteome</keyword>
<dbReference type="KEGG" id="boz:DBV39_09880"/>